<organism evidence="2 3">
    <name type="scientific">Humicola insolens</name>
    <name type="common">Soft-rot fungus</name>
    <dbReference type="NCBI Taxonomy" id="85995"/>
    <lineage>
        <taxon>Eukaryota</taxon>
        <taxon>Fungi</taxon>
        <taxon>Dikarya</taxon>
        <taxon>Ascomycota</taxon>
        <taxon>Pezizomycotina</taxon>
        <taxon>Sordariomycetes</taxon>
        <taxon>Sordariomycetidae</taxon>
        <taxon>Sordariales</taxon>
        <taxon>Chaetomiaceae</taxon>
        <taxon>Mycothermus</taxon>
    </lineage>
</organism>
<dbReference type="InterPro" id="IPR050275">
    <property type="entry name" value="PGM_Phosphatase"/>
</dbReference>
<dbReference type="PANTHER" id="PTHR48100:SF54">
    <property type="entry name" value="PHOSPHATASE SPAC5H10.03-RELATED"/>
    <property type="match status" value="1"/>
</dbReference>
<accession>A0ABR3VG98</accession>
<evidence type="ECO:0000313" key="3">
    <source>
        <dbReference type="Proteomes" id="UP001583172"/>
    </source>
</evidence>
<feature type="compositionally biased region" description="Basic and acidic residues" evidence="1">
    <location>
        <begin position="228"/>
        <end position="238"/>
    </location>
</feature>
<evidence type="ECO:0000256" key="1">
    <source>
        <dbReference type="SAM" id="MobiDB-lite"/>
    </source>
</evidence>
<evidence type="ECO:0000313" key="2">
    <source>
        <dbReference type="EMBL" id="KAL1840318.1"/>
    </source>
</evidence>
<feature type="region of interest" description="Disordered" evidence="1">
    <location>
        <begin position="221"/>
        <end position="248"/>
    </location>
</feature>
<proteinExistence type="predicted"/>
<evidence type="ECO:0008006" key="4">
    <source>
        <dbReference type="Google" id="ProtNLM"/>
    </source>
</evidence>
<dbReference type="SMART" id="SM00855">
    <property type="entry name" value="PGAM"/>
    <property type="match status" value="1"/>
</dbReference>
<name>A0ABR3VG98_HUMIN</name>
<comment type="caution">
    <text evidence="2">The sequence shown here is derived from an EMBL/GenBank/DDBJ whole genome shotgun (WGS) entry which is preliminary data.</text>
</comment>
<dbReference type="Gene3D" id="3.40.50.1240">
    <property type="entry name" value="Phosphoglycerate mutase-like"/>
    <property type="match status" value="1"/>
</dbReference>
<reference evidence="2 3" key="1">
    <citation type="journal article" date="2024" name="Commun. Biol.">
        <title>Comparative genomic analysis of thermophilic fungi reveals convergent evolutionary adaptations and gene losses.</title>
        <authorList>
            <person name="Steindorff A.S."/>
            <person name="Aguilar-Pontes M.V."/>
            <person name="Robinson A.J."/>
            <person name="Andreopoulos B."/>
            <person name="LaButti K."/>
            <person name="Kuo A."/>
            <person name="Mondo S."/>
            <person name="Riley R."/>
            <person name="Otillar R."/>
            <person name="Haridas S."/>
            <person name="Lipzen A."/>
            <person name="Grimwood J."/>
            <person name="Schmutz J."/>
            <person name="Clum A."/>
            <person name="Reid I.D."/>
            <person name="Moisan M.C."/>
            <person name="Butler G."/>
            <person name="Nguyen T.T.M."/>
            <person name="Dewar K."/>
            <person name="Conant G."/>
            <person name="Drula E."/>
            <person name="Henrissat B."/>
            <person name="Hansel C."/>
            <person name="Singer S."/>
            <person name="Hutchinson M.I."/>
            <person name="de Vries R.P."/>
            <person name="Natvig D.O."/>
            <person name="Powell A.J."/>
            <person name="Tsang A."/>
            <person name="Grigoriev I.V."/>
        </authorList>
    </citation>
    <scope>NUCLEOTIDE SEQUENCE [LARGE SCALE GENOMIC DNA]</scope>
    <source>
        <strain evidence="2 3">CBS 620.91</strain>
    </source>
</reference>
<dbReference type="PANTHER" id="PTHR48100">
    <property type="entry name" value="BROAD-SPECIFICITY PHOSPHATASE YOR283W-RELATED"/>
    <property type="match status" value="1"/>
</dbReference>
<gene>
    <name evidence="2" type="ORF">VTJ49DRAFT_571</name>
</gene>
<dbReference type="CDD" id="cd07067">
    <property type="entry name" value="HP_PGM_like"/>
    <property type="match status" value="1"/>
</dbReference>
<sequence length="277" mass="30885">MPTYLHLVRHAQGHHNLHPDNHVLPDPDLTPLGIEQCARLRQAFPYHDKVTHLVASPLKRTLKTCLLAFGDGDGKDGGEGNRKERVIALPEIQEISPLPCDVGSPVENLAAEFGESVDLSLVEAIGPGAAWTDKRSKDSPFVPSAARLEARARKARVFLRKLGRDVQQQQQQQEGKDAHIVVVTHGGFLHFLTQDFDGVDVQAGTGWGNCEWRMYEFVQDEGEQGEDGEARLRETRESWRRRRGSATGLTETEQMELRAVMAGRLVEEWGVEEDGEV</sequence>
<dbReference type="InterPro" id="IPR029033">
    <property type="entry name" value="His_PPase_superfam"/>
</dbReference>
<dbReference type="InterPro" id="IPR013078">
    <property type="entry name" value="His_Pase_superF_clade-1"/>
</dbReference>
<dbReference type="Proteomes" id="UP001583172">
    <property type="component" value="Unassembled WGS sequence"/>
</dbReference>
<keyword evidence="3" id="KW-1185">Reference proteome</keyword>
<protein>
    <recommendedName>
        <fullName evidence="4">Phosphoglycerate mutase family protein</fullName>
    </recommendedName>
</protein>
<dbReference type="Pfam" id="PF00300">
    <property type="entry name" value="His_Phos_1"/>
    <property type="match status" value="1"/>
</dbReference>
<dbReference type="EMBL" id="JAZGSY010000118">
    <property type="protein sequence ID" value="KAL1840318.1"/>
    <property type="molecule type" value="Genomic_DNA"/>
</dbReference>
<dbReference type="SUPFAM" id="SSF53254">
    <property type="entry name" value="Phosphoglycerate mutase-like"/>
    <property type="match status" value="1"/>
</dbReference>